<feature type="transmembrane region" description="Helical" evidence="1">
    <location>
        <begin position="38"/>
        <end position="56"/>
    </location>
</feature>
<dbReference type="EMBL" id="QKWP01001611">
    <property type="protein sequence ID" value="RIB07711.1"/>
    <property type="molecule type" value="Genomic_DNA"/>
</dbReference>
<dbReference type="Proteomes" id="UP000266673">
    <property type="component" value="Unassembled WGS sequence"/>
</dbReference>
<keyword evidence="3" id="KW-1185">Reference proteome</keyword>
<evidence type="ECO:0000256" key="1">
    <source>
        <dbReference type="SAM" id="Phobius"/>
    </source>
</evidence>
<organism evidence="2 3">
    <name type="scientific">Gigaspora rosea</name>
    <dbReference type="NCBI Taxonomy" id="44941"/>
    <lineage>
        <taxon>Eukaryota</taxon>
        <taxon>Fungi</taxon>
        <taxon>Fungi incertae sedis</taxon>
        <taxon>Mucoromycota</taxon>
        <taxon>Glomeromycotina</taxon>
        <taxon>Glomeromycetes</taxon>
        <taxon>Diversisporales</taxon>
        <taxon>Gigasporaceae</taxon>
        <taxon>Gigaspora</taxon>
    </lineage>
</organism>
<dbReference type="AlphaFoldDB" id="A0A397UDM4"/>
<feature type="transmembrane region" description="Helical" evidence="1">
    <location>
        <begin position="12"/>
        <end position="32"/>
    </location>
</feature>
<evidence type="ECO:0000313" key="2">
    <source>
        <dbReference type="EMBL" id="RIB07711.1"/>
    </source>
</evidence>
<accession>A0A397UDM4</accession>
<reference evidence="2 3" key="1">
    <citation type="submission" date="2018-06" db="EMBL/GenBank/DDBJ databases">
        <title>Comparative genomics reveals the genomic features of Rhizophagus irregularis, R. cerebriforme, R. diaphanum and Gigaspora rosea, and their symbiotic lifestyle signature.</title>
        <authorList>
            <person name="Morin E."/>
            <person name="San Clemente H."/>
            <person name="Chen E.C.H."/>
            <person name="De La Providencia I."/>
            <person name="Hainaut M."/>
            <person name="Kuo A."/>
            <person name="Kohler A."/>
            <person name="Murat C."/>
            <person name="Tang N."/>
            <person name="Roy S."/>
            <person name="Loubradou J."/>
            <person name="Henrissat B."/>
            <person name="Grigoriev I.V."/>
            <person name="Corradi N."/>
            <person name="Roux C."/>
            <person name="Martin F.M."/>
        </authorList>
    </citation>
    <scope>NUCLEOTIDE SEQUENCE [LARGE SCALE GENOMIC DNA]</scope>
    <source>
        <strain evidence="2 3">DAOM 194757</strain>
    </source>
</reference>
<proteinExistence type="predicted"/>
<keyword evidence="1" id="KW-1133">Transmembrane helix</keyword>
<keyword evidence="1" id="KW-0472">Membrane</keyword>
<keyword evidence="1" id="KW-0812">Transmembrane</keyword>
<sequence>MQIQFDVEFVRISKSINFFLISNSITIIFTYSYTHIRLINYIYLLCLINYSHLCLYS</sequence>
<comment type="caution">
    <text evidence="2">The sequence shown here is derived from an EMBL/GenBank/DDBJ whole genome shotgun (WGS) entry which is preliminary data.</text>
</comment>
<protein>
    <submittedName>
        <fullName evidence="2">Uncharacterized protein</fullName>
    </submittedName>
</protein>
<name>A0A397UDM4_9GLOM</name>
<gene>
    <name evidence="2" type="ORF">C2G38_2112939</name>
</gene>
<evidence type="ECO:0000313" key="3">
    <source>
        <dbReference type="Proteomes" id="UP000266673"/>
    </source>
</evidence>